<dbReference type="AlphaFoldDB" id="A0A0F9GRZ3"/>
<accession>A0A0F9GRZ3</accession>
<comment type="caution">
    <text evidence="1">The sequence shown here is derived from an EMBL/GenBank/DDBJ whole genome shotgun (WGS) entry which is preliminary data.</text>
</comment>
<feature type="non-terminal residue" evidence="1">
    <location>
        <position position="204"/>
    </location>
</feature>
<name>A0A0F9GRZ3_9ZZZZ</name>
<protein>
    <submittedName>
        <fullName evidence="1">Uncharacterized protein</fullName>
    </submittedName>
</protein>
<sequence>MSKKSALNIPLNKYLEEVKDQVNLLWKHPTFSNWRKSQKLKAEDLIIINNSFLLRNDKKTSKNERYIGLKMKDDETYEIMIVRKKINTDFKKISSKSKESYKLSNIEKEINEQFNELGKIVFILVGKKIQEDIIEKEINHKSLKKITWDSSIHKPFILDKANLSIKNPYSIEFLPSLYQFLSDNGIDSATIEKLSNKIENGIKF</sequence>
<organism evidence="1">
    <name type="scientific">marine sediment metagenome</name>
    <dbReference type="NCBI Taxonomy" id="412755"/>
    <lineage>
        <taxon>unclassified sequences</taxon>
        <taxon>metagenomes</taxon>
        <taxon>ecological metagenomes</taxon>
    </lineage>
</organism>
<reference evidence="1" key="1">
    <citation type="journal article" date="2015" name="Nature">
        <title>Complex archaea that bridge the gap between prokaryotes and eukaryotes.</title>
        <authorList>
            <person name="Spang A."/>
            <person name="Saw J.H."/>
            <person name="Jorgensen S.L."/>
            <person name="Zaremba-Niedzwiedzka K."/>
            <person name="Martijn J."/>
            <person name="Lind A.E."/>
            <person name="van Eijk R."/>
            <person name="Schleper C."/>
            <person name="Guy L."/>
            <person name="Ettema T.J."/>
        </authorList>
    </citation>
    <scope>NUCLEOTIDE SEQUENCE</scope>
</reference>
<gene>
    <name evidence="1" type="ORF">LCGC14_1792930</name>
</gene>
<proteinExistence type="predicted"/>
<dbReference type="EMBL" id="LAZR01017157">
    <property type="protein sequence ID" value="KKM01589.1"/>
    <property type="molecule type" value="Genomic_DNA"/>
</dbReference>
<evidence type="ECO:0000313" key="1">
    <source>
        <dbReference type="EMBL" id="KKM01589.1"/>
    </source>
</evidence>